<accession>A0ABN9U459</accession>
<reference evidence="2" key="1">
    <citation type="submission" date="2023-10" db="EMBL/GenBank/DDBJ databases">
        <authorList>
            <person name="Chen Y."/>
            <person name="Shah S."/>
            <person name="Dougan E. K."/>
            <person name="Thang M."/>
            <person name="Chan C."/>
        </authorList>
    </citation>
    <scope>NUCLEOTIDE SEQUENCE [LARGE SCALE GENOMIC DNA]</scope>
</reference>
<dbReference type="EMBL" id="CAUYUJ010015312">
    <property type="protein sequence ID" value="CAK0852426.1"/>
    <property type="molecule type" value="Genomic_DNA"/>
</dbReference>
<comment type="caution">
    <text evidence="2">The sequence shown here is derived from an EMBL/GenBank/DDBJ whole genome shotgun (WGS) entry which is preliminary data.</text>
</comment>
<evidence type="ECO:0000313" key="3">
    <source>
        <dbReference type="Proteomes" id="UP001189429"/>
    </source>
</evidence>
<sequence>EHALFLAVAACQKYSPERAWRGGVAKRPKDWCSTWQKMEIPAELQCEALQRFFNMAFSSQADDQEKAPSVVSELVKAHRLKLRSVEEVLVTFGHNLDGLLAMNEEAWQVYSPAAYLMHVSPKPAAAGWGWSRVGWSWASWWQYVEKCVSSLEADRAAAALGRGLLKLIQDREGTPLGEVQAWQEGDKLGKAICPPPAGRDRRHGRRGGGGEADGGGRHCGGVADGAARRCRAARGGSRSQRSRPERWATGTPASFSSIVVLLSLPGFSAPPPPPPPGRLGAAWGAPGISRARASRLRDRRPILLRWSRKGAGPRAIRGRERT</sequence>
<evidence type="ECO:0000256" key="1">
    <source>
        <dbReference type="SAM" id="MobiDB-lite"/>
    </source>
</evidence>
<feature type="non-terminal residue" evidence="2">
    <location>
        <position position="1"/>
    </location>
</feature>
<dbReference type="Proteomes" id="UP001189429">
    <property type="component" value="Unassembled WGS sequence"/>
</dbReference>
<feature type="compositionally biased region" description="Gly residues" evidence="1">
    <location>
        <begin position="207"/>
        <end position="223"/>
    </location>
</feature>
<evidence type="ECO:0000313" key="2">
    <source>
        <dbReference type="EMBL" id="CAK0852426.1"/>
    </source>
</evidence>
<protein>
    <submittedName>
        <fullName evidence="2">Uncharacterized protein</fullName>
    </submittedName>
</protein>
<feature type="region of interest" description="Disordered" evidence="1">
    <location>
        <begin position="187"/>
        <end position="250"/>
    </location>
</feature>
<organism evidence="2 3">
    <name type="scientific">Prorocentrum cordatum</name>
    <dbReference type="NCBI Taxonomy" id="2364126"/>
    <lineage>
        <taxon>Eukaryota</taxon>
        <taxon>Sar</taxon>
        <taxon>Alveolata</taxon>
        <taxon>Dinophyceae</taxon>
        <taxon>Prorocentrales</taxon>
        <taxon>Prorocentraceae</taxon>
        <taxon>Prorocentrum</taxon>
    </lineage>
</organism>
<keyword evidence="3" id="KW-1185">Reference proteome</keyword>
<name>A0ABN9U459_9DINO</name>
<proteinExistence type="predicted"/>
<gene>
    <name evidence="2" type="ORF">PCOR1329_LOCUS44207</name>
</gene>